<dbReference type="AlphaFoldDB" id="G4WH87"/>
<dbReference type="InterPro" id="IPR036638">
    <property type="entry name" value="HLH_DNA-bd_sf"/>
</dbReference>
<evidence type="ECO:0000256" key="2">
    <source>
        <dbReference type="ARBA" id="ARBA00023015"/>
    </source>
</evidence>
<dbReference type="SUPFAM" id="SSF47459">
    <property type="entry name" value="HLH, helix-loop-helix DNA-binding domain"/>
    <property type="match status" value="1"/>
</dbReference>
<dbReference type="GO" id="GO:0000978">
    <property type="term" value="F:RNA polymerase II cis-regulatory region sequence-specific DNA binding"/>
    <property type="evidence" value="ECO:0007669"/>
    <property type="project" value="TreeGrafter"/>
</dbReference>
<evidence type="ECO:0000256" key="5">
    <source>
        <dbReference type="ARBA" id="ARBA00023242"/>
    </source>
</evidence>
<evidence type="ECO:0000256" key="6">
    <source>
        <dbReference type="SAM" id="MobiDB-lite"/>
    </source>
</evidence>
<reference evidence="8" key="1">
    <citation type="submission" date="2010-10" db="EMBL/GenBank/DDBJ databases">
        <title>Evolution of the S locus region in Arabidopsis thaliana relatives.</title>
        <authorList>
            <person name="Guo Y.-L."/>
            <person name="Zhao X."/>
            <person name="Lanz C."/>
            <person name="Weigel D."/>
        </authorList>
    </citation>
    <scope>NUCLEOTIDE SEQUENCE</scope>
</reference>
<dbReference type="GO" id="GO:0046983">
    <property type="term" value="F:protein dimerization activity"/>
    <property type="evidence" value="ECO:0007669"/>
    <property type="project" value="InterPro"/>
</dbReference>
<protein>
    <recommendedName>
        <fullName evidence="7">BHLH domain-containing protein</fullName>
    </recommendedName>
</protein>
<dbReference type="CDD" id="cd11393">
    <property type="entry name" value="bHLH_AtbHLH_like"/>
    <property type="match status" value="1"/>
</dbReference>
<dbReference type="Gene3D" id="4.10.280.10">
    <property type="entry name" value="Helix-loop-helix DNA-binding domain"/>
    <property type="match status" value="1"/>
</dbReference>
<evidence type="ECO:0000259" key="7">
    <source>
        <dbReference type="PROSITE" id="PS50888"/>
    </source>
</evidence>
<dbReference type="InterPro" id="IPR045843">
    <property type="entry name" value="IND-like"/>
</dbReference>
<evidence type="ECO:0000313" key="8">
    <source>
        <dbReference type="EMBL" id="ADQ37370.1"/>
    </source>
</evidence>
<evidence type="ECO:0000256" key="3">
    <source>
        <dbReference type="ARBA" id="ARBA00023125"/>
    </source>
</evidence>
<name>G4WH87_ARALY</name>
<feature type="region of interest" description="Disordered" evidence="6">
    <location>
        <begin position="290"/>
        <end position="320"/>
    </location>
</feature>
<feature type="region of interest" description="Disordered" evidence="6">
    <location>
        <begin position="209"/>
        <end position="235"/>
    </location>
</feature>
<organism evidence="8">
    <name type="scientific">Arabidopsis lyrata</name>
    <name type="common">Lyre-leaved rock-cress</name>
    <name type="synonym">Arabis lyrata</name>
    <dbReference type="NCBI Taxonomy" id="59689"/>
    <lineage>
        <taxon>Eukaryota</taxon>
        <taxon>Viridiplantae</taxon>
        <taxon>Streptophyta</taxon>
        <taxon>Embryophyta</taxon>
        <taxon>Tracheophyta</taxon>
        <taxon>Spermatophyta</taxon>
        <taxon>Magnoliopsida</taxon>
        <taxon>eudicotyledons</taxon>
        <taxon>Gunneridae</taxon>
        <taxon>Pentapetalae</taxon>
        <taxon>rosids</taxon>
        <taxon>malvids</taxon>
        <taxon>Brassicales</taxon>
        <taxon>Brassicaceae</taxon>
        <taxon>Camelineae</taxon>
        <taxon>Arabidopsis</taxon>
    </lineage>
</organism>
<feature type="compositionally biased region" description="Polar residues" evidence="6">
    <location>
        <begin position="290"/>
        <end position="318"/>
    </location>
</feature>
<comment type="subcellular location">
    <subcellularLocation>
        <location evidence="1">Nucleus</location>
    </subcellularLocation>
</comment>
<feature type="domain" description="BHLH" evidence="7">
    <location>
        <begin position="231"/>
        <end position="280"/>
    </location>
</feature>
<evidence type="ECO:0000256" key="4">
    <source>
        <dbReference type="ARBA" id="ARBA00023163"/>
    </source>
</evidence>
<evidence type="ECO:0000256" key="1">
    <source>
        <dbReference type="ARBA" id="ARBA00004123"/>
    </source>
</evidence>
<dbReference type="FunFam" id="4.10.280.10:FF:000075">
    <property type="entry name" value="Transcription factor bHLH113 family"/>
    <property type="match status" value="1"/>
</dbReference>
<dbReference type="GO" id="GO:0000981">
    <property type="term" value="F:DNA-binding transcription factor activity, RNA polymerase II-specific"/>
    <property type="evidence" value="ECO:0007669"/>
    <property type="project" value="TreeGrafter"/>
</dbReference>
<dbReference type="SMART" id="SM00353">
    <property type="entry name" value="HLH"/>
    <property type="match status" value="1"/>
</dbReference>
<dbReference type="PANTHER" id="PTHR16223:SF360">
    <property type="entry name" value="TRANSCRIPTION FACTOR BHLH103"/>
    <property type="match status" value="1"/>
</dbReference>
<accession>G4WH87</accession>
<dbReference type="PROSITE" id="PS50888">
    <property type="entry name" value="BHLH"/>
    <property type="match status" value="1"/>
</dbReference>
<dbReference type="InterPro" id="IPR011598">
    <property type="entry name" value="bHLH_dom"/>
</dbReference>
<dbReference type="InterPro" id="IPR045239">
    <property type="entry name" value="bHLH95_bHLH"/>
</dbReference>
<keyword evidence="2" id="KW-0805">Transcription regulation</keyword>
<proteinExistence type="predicted"/>
<keyword evidence="4" id="KW-0804">Transcription</keyword>
<sequence length="352" mass="40191">MTFVVDLNLIATYKYKPHHQHHYRLVQTLTLTKKSIVTNLNHSLRIRNQQDMTEEFDTTGVCTGTWWSSSNGMFSGCSLPRSAEIVVDLGGFEWQNIDTLDAKTYNENYLDTSTFLGNTNLDTTSQNYVSSQSNIHEEERYNQINSFLEGLFDSNEQFSFPNGPKPELLESFHFFDDVFSNESRMISVFDHDKPKDDMQASKSLITCKRASEKTEENEDIESSQPLKRPRLETPSHFPSFKVRKEKLGDRITALQQLVSPFGKTDTASVLHDAIEYIKFLQEHITEKVSSSPYLNSKGSGEQKQWSDKSSNNTHNQDCSPRLDLPSRGLCLMPISSTFSTPPQHLDASSFWN</sequence>
<keyword evidence="3" id="KW-0238">DNA-binding</keyword>
<dbReference type="PANTHER" id="PTHR16223">
    <property type="entry name" value="TRANSCRIPTION FACTOR BHLH83-RELATED"/>
    <property type="match status" value="1"/>
</dbReference>
<keyword evidence="5" id="KW-0539">Nucleus</keyword>
<dbReference type="EMBL" id="HQ379630">
    <property type="protein sequence ID" value="ADQ37370.1"/>
    <property type="molecule type" value="Genomic_DNA"/>
</dbReference>
<dbReference type="GO" id="GO:0005634">
    <property type="term" value="C:nucleus"/>
    <property type="evidence" value="ECO:0007669"/>
    <property type="project" value="UniProtKB-SubCell"/>
</dbReference>